<evidence type="ECO:0008006" key="3">
    <source>
        <dbReference type="Google" id="ProtNLM"/>
    </source>
</evidence>
<gene>
    <name evidence="1" type="ORF">GCL57_06765</name>
</gene>
<evidence type="ECO:0000313" key="1">
    <source>
        <dbReference type="EMBL" id="KAB8030671.1"/>
    </source>
</evidence>
<dbReference type="SUPFAM" id="SSF48452">
    <property type="entry name" value="TPR-like"/>
    <property type="match status" value="2"/>
</dbReference>
<sequence length="1050" mass="123950">MKKYLIYIVPITLIYISNNIYSLDGIFIPKIPEKSEVVDLKKKINNEQIEQEKMIFRSIFDLHFKNWKEEFNREIEYEDFKSNKNDKVDVDENNRVKEEKFNKVLDFLNKRIEIKHNKIIQAEASFKLALYSYFTKKIDALKAIDILEKGLSGFPVNEDNLRLFIRMNLFIADLLLSNDKHKEAQNYFKAIVLQKLDANIYREEIVRAFIGLGDTYYSIFQFKEASKYYLKAKDFSDKGWMLSEEKLAFLLGEINIRLLWSTFRNADYKKSSEYAYQFSREKGRFEKYFKENIMNDIIRVGAISLYECKDLEFYKKIASDSFAGDFAKKMIVKSFYYFASAGYPYEVEKYARAVENRFYSSREFPSFIKAFLLSLKQANNMNKYYELSYFGSAFIAKDSVWKSRLVLTQEEEDFRRELIADLSDESAKYYYNMGLQNHLRSDFLKSAEIYSSRLNESFSFDAKGILYQSYAQSLFKAQEFDLAIKASEESLKYPLDVYSKKISWFQLLNITRMQTENTKDTHTLEYKKYESIVDGFNSNFPLDPESRTALFESGKRAEILGDFINAKDRYERILSSPPLESYEQSNVEKNKVSLALALLLQRMNPENKDVMDSAGNLEKYIKDYSVSKFAQNIVHLTNHKIAIEYAKSIKSEGKIRESAKFLEMWSKNYNHNPNITEVLVESISIYAELQDWDYILNLTRYFEDKILDLNKVYILILWQAKALDALLQFRVAAQTYEKAFDLSNNKIDNKLMLSALERSSEIYQYLFMNEDSIRVKNKLYQLLIKVEIDPIKLAKFEYKYGEYLLENKKYDLSRKIFLNGLKRKKLNKDLFEKIEIGLLNSNLSLEKNPTVYENKIIKFLENHLSFVEKDNSESSKNILLSLINSSNKYDQMKLDNEILYLSENLNLKHIQKIESTLNFIKARLKVLKKSTKLINEYNDTEVLYGKILLNLAGYYRQVYYKIHKNDNYLVKADQIYIEAKKYLYNALMNEDLGSEQKLIVSMELSRFGKRDFFIKPEINIEDFTSEAALYNLVDENLKSSKYIAKEYDKK</sequence>
<proteinExistence type="predicted"/>
<accession>A0A833JCE0</accession>
<dbReference type="Gene3D" id="1.25.40.10">
    <property type="entry name" value="Tetratricopeptide repeat domain"/>
    <property type="match status" value="1"/>
</dbReference>
<dbReference type="Proteomes" id="UP000442694">
    <property type="component" value="Unassembled WGS sequence"/>
</dbReference>
<protein>
    <recommendedName>
        <fullName evidence="3">Tetratricopeptide repeat protein</fullName>
    </recommendedName>
</protein>
<dbReference type="InterPro" id="IPR011990">
    <property type="entry name" value="TPR-like_helical_dom_sf"/>
</dbReference>
<comment type="caution">
    <text evidence="1">The sequence shown here is derived from an EMBL/GenBank/DDBJ whole genome shotgun (WGS) entry which is preliminary data.</text>
</comment>
<dbReference type="EMBL" id="WFLN01000006">
    <property type="protein sequence ID" value="KAB8030671.1"/>
    <property type="molecule type" value="Genomic_DNA"/>
</dbReference>
<keyword evidence="2" id="KW-1185">Reference proteome</keyword>
<name>A0A833JCE0_9BACT</name>
<dbReference type="RefSeq" id="WP_152212599.1">
    <property type="nucleotide sequence ID" value="NZ_WFLN01000006.1"/>
</dbReference>
<organism evidence="1 2">
    <name type="scientific">Fluviispira multicolorata</name>
    <dbReference type="NCBI Taxonomy" id="2654512"/>
    <lineage>
        <taxon>Bacteria</taxon>
        <taxon>Pseudomonadati</taxon>
        <taxon>Bdellovibrionota</taxon>
        <taxon>Oligoflexia</taxon>
        <taxon>Silvanigrellales</taxon>
        <taxon>Silvanigrellaceae</taxon>
        <taxon>Fluviispira</taxon>
    </lineage>
</organism>
<dbReference type="AlphaFoldDB" id="A0A833JCE0"/>
<evidence type="ECO:0000313" key="2">
    <source>
        <dbReference type="Proteomes" id="UP000442694"/>
    </source>
</evidence>
<reference evidence="1 2" key="1">
    <citation type="submission" date="2019-10" db="EMBL/GenBank/DDBJ databases">
        <title>New genus of Silvanigrellaceae.</title>
        <authorList>
            <person name="Pitt A."/>
            <person name="Hahn M.W."/>
        </authorList>
    </citation>
    <scope>NUCLEOTIDE SEQUENCE [LARGE SCALE GENOMIC DNA]</scope>
    <source>
        <strain evidence="1 2">33A1-SZDP</strain>
    </source>
</reference>